<organism evidence="11 12">
    <name type="scientific">Denitratimonas tolerans</name>
    <dbReference type="NCBI Taxonomy" id="1338420"/>
    <lineage>
        <taxon>Bacteria</taxon>
        <taxon>Pseudomonadati</taxon>
        <taxon>Pseudomonadota</taxon>
        <taxon>Gammaproteobacteria</taxon>
        <taxon>Lysobacterales</taxon>
        <taxon>Lysobacteraceae</taxon>
        <taxon>Denitratimonas</taxon>
    </lineage>
</organism>
<keyword evidence="5 10" id="KW-0732">Signal</keyword>
<comment type="subcellular location">
    <subcellularLocation>
        <location evidence="1">Secreted</location>
    </subcellularLocation>
</comment>
<dbReference type="RefSeq" id="WP_337335068.1">
    <property type="nucleotide sequence ID" value="NZ_JBBDHC010000007.1"/>
</dbReference>
<evidence type="ECO:0008006" key="13">
    <source>
        <dbReference type="Google" id="ProtNLM"/>
    </source>
</evidence>
<keyword evidence="8" id="KW-0624">Polysaccharide degradation</keyword>
<dbReference type="InterPro" id="IPR043595">
    <property type="entry name" value="FaeB/C/D"/>
</dbReference>
<proteinExistence type="inferred from homology"/>
<evidence type="ECO:0000256" key="2">
    <source>
        <dbReference type="ARBA" id="ARBA00010278"/>
    </source>
</evidence>
<protein>
    <recommendedName>
        <fullName evidence="13">Poly(3-hydroxybutyrate) depolymerase</fullName>
    </recommendedName>
</protein>
<dbReference type="Proteomes" id="UP001364472">
    <property type="component" value="Unassembled WGS sequence"/>
</dbReference>
<feature type="chain" id="PRO_5043465907" description="Poly(3-hydroxybutyrate) depolymerase" evidence="10">
    <location>
        <begin position="20"/>
        <end position="298"/>
    </location>
</feature>
<evidence type="ECO:0000256" key="8">
    <source>
        <dbReference type="ARBA" id="ARBA00023326"/>
    </source>
</evidence>
<dbReference type="PANTHER" id="PTHR38050">
    <property type="match status" value="1"/>
</dbReference>
<dbReference type="Gene3D" id="3.40.50.1820">
    <property type="entry name" value="alpha/beta hydrolase"/>
    <property type="match status" value="1"/>
</dbReference>
<evidence type="ECO:0000256" key="5">
    <source>
        <dbReference type="ARBA" id="ARBA00022729"/>
    </source>
</evidence>
<dbReference type="GO" id="GO:0030600">
    <property type="term" value="F:feruloyl esterase activity"/>
    <property type="evidence" value="ECO:0007669"/>
    <property type="project" value="InterPro"/>
</dbReference>
<keyword evidence="6" id="KW-0378">Hydrolase</keyword>
<comment type="similarity">
    <text evidence="2">Belongs to the faeC family.</text>
</comment>
<accession>A0AAW9R4M2</accession>
<evidence type="ECO:0000313" key="11">
    <source>
        <dbReference type="EMBL" id="MEJ1249352.1"/>
    </source>
</evidence>
<evidence type="ECO:0000256" key="4">
    <source>
        <dbReference type="ARBA" id="ARBA00022651"/>
    </source>
</evidence>
<dbReference type="EMBL" id="JBBDHC010000007">
    <property type="protein sequence ID" value="MEJ1249352.1"/>
    <property type="molecule type" value="Genomic_DNA"/>
</dbReference>
<keyword evidence="4" id="KW-0858">Xylan degradation</keyword>
<feature type="signal peptide" evidence="10">
    <location>
        <begin position="1"/>
        <end position="19"/>
    </location>
</feature>
<sequence>MLKALIVRFIAAASMLAAAAPAGALSTARLPGWVCGQGAPPLFFDGFESGDAFHREPSYGSGGAYPGAQTRSVAVFGQPRDYYLYVPTGYPFAAPAPLLLVLHGAGGAGTAPAAAQWLRDQWSAQAQAGGFLVAAPVASGSQGSWYPALDYPMFQAILDDVAAHYNIDASRIHGWGYSAGGHVMHDLALRQRSGVPDIRTFAGYGISAGVLQQWACQPPANCPALLAQAARKIPVDLRVGTQDYYYPAVQADRDAFLAAGWNAGDTLSYGSFPEGHLVFPWHFPDTWQFLCPLQRRLD</sequence>
<comment type="caution">
    <text evidence="11">The sequence shown here is derived from an EMBL/GenBank/DDBJ whole genome shotgun (WGS) entry which is preliminary data.</text>
</comment>
<keyword evidence="12" id="KW-1185">Reference proteome</keyword>
<reference evidence="11 12" key="1">
    <citation type="journal article" date="2016" name="Antonie Van Leeuwenhoek">
        <title>Denitratimonas tolerans gen. nov., sp. nov., a denitrifying bacterium isolated from a bioreactor for tannery wastewater treatment.</title>
        <authorList>
            <person name="Han S.I."/>
            <person name="Kim J.O."/>
            <person name="Lee Y.R."/>
            <person name="Ekpeghere K.I."/>
            <person name="Koh S.C."/>
            <person name="Whang K.S."/>
        </authorList>
    </citation>
    <scope>NUCLEOTIDE SEQUENCE [LARGE SCALE GENOMIC DNA]</scope>
    <source>
        <strain evidence="11 12">KACC 17565</strain>
    </source>
</reference>
<dbReference type="AlphaFoldDB" id="A0AAW9R4M2"/>
<keyword evidence="3" id="KW-0964">Secreted</keyword>
<dbReference type="SUPFAM" id="SSF53474">
    <property type="entry name" value="alpha/beta-Hydrolases"/>
    <property type="match status" value="1"/>
</dbReference>
<gene>
    <name evidence="11" type="ORF">WB794_06660</name>
</gene>
<name>A0AAW9R4M2_9GAMM</name>
<evidence type="ECO:0000256" key="7">
    <source>
        <dbReference type="ARBA" id="ARBA00023277"/>
    </source>
</evidence>
<comment type="function">
    <text evidence="9">Involved in degradation of plant cell walls. Hydrolyzes the feruloyl-arabinose ester bond in arabinoxylans, and the feruloyl-galactose ester bond in pectin. Active against paranitrophenyl-acetate, methyl ferulate and wheat arabinoxylan.</text>
</comment>
<dbReference type="GO" id="GO:0005576">
    <property type="term" value="C:extracellular region"/>
    <property type="evidence" value="ECO:0007669"/>
    <property type="project" value="UniProtKB-SubCell"/>
</dbReference>
<evidence type="ECO:0000256" key="6">
    <source>
        <dbReference type="ARBA" id="ARBA00022801"/>
    </source>
</evidence>
<dbReference type="InterPro" id="IPR029058">
    <property type="entry name" value="AB_hydrolase_fold"/>
</dbReference>
<keyword evidence="7" id="KW-0119">Carbohydrate metabolism</keyword>
<evidence type="ECO:0000313" key="12">
    <source>
        <dbReference type="Proteomes" id="UP001364472"/>
    </source>
</evidence>
<dbReference type="GO" id="GO:0045493">
    <property type="term" value="P:xylan catabolic process"/>
    <property type="evidence" value="ECO:0007669"/>
    <property type="project" value="UniProtKB-KW"/>
</dbReference>
<evidence type="ECO:0000256" key="3">
    <source>
        <dbReference type="ARBA" id="ARBA00022525"/>
    </source>
</evidence>
<evidence type="ECO:0000256" key="9">
    <source>
        <dbReference type="ARBA" id="ARBA00025250"/>
    </source>
</evidence>
<evidence type="ECO:0000256" key="1">
    <source>
        <dbReference type="ARBA" id="ARBA00004613"/>
    </source>
</evidence>
<dbReference type="PANTHER" id="PTHR38050:SF1">
    <property type="entry name" value="FERULOYL ESTERASE C"/>
    <property type="match status" value="1"/>
</dbReference>
<evidence type="ECO:0000256" key="10">
    <source>
        <dbReference type="SAM" id="SignalP"/>
    </source>
</evidence>